<comment type="similarity">
    <text evidence="2">Belongs to the ORM family.</text>
</comment>
<organism evidence="9 10">
    <name type="scientific">Myodes glareolus</name>
    <name type="common">Bank vole</name>
    <name type="synonym">Clethrionomys glareolus</name>
    <dbReference type="NCBI Taxonomy" id="447135"/>
    <lineage>
        <taxon>Eukaryota</taxon>
        <taxon>Metazoa</taxon>
        <taxon>Chordata</taxon>
        <taxon>Craniata</taxon>
        <taxon>Vertebrata</taxon>
        <taxon>Euteleostomi</taxon>
        <taxon>Mammalia</taxon>
        <taxon>Eutheria</taxon>
        <taxon>Euarchontoglires</taxon>
        <taxon>Glires</taxon>
        <taxon>Rodentia</taxon>
        <taxon>Myomorpha</taxon>
        <taxon>Muroidea</taxon>
        <taxon>Cricetidae</taxon>
        <taxon>Arvicolinae</taxon>
        <taxon>Myodes</taxon>
    </lineage>
</organism>
<evidence type="ECO:0000256" key="8">
    <source>
        <dbReference type="SAM" id="Phobius"/>
    </source>
</evidence>
<protein>
    <submittedName>
        <fullName evidence="9">Uncharacterized protein</fullName>
    </submittedName>
</protein>
<sequence>MKRKPVSCGTKRLVLTANRCLQAPLTGLAHLNARLSPDACRRPAESQEWWAMTAETLVWKTLWPPSLHSNHFLTRDVAMKTGDNSMTPAHHSRMMDGTVLHLGRETLSRETPSKGVMNNQRILLAYSLAVLLLQSVLLSIPSFCTSVAWMPINIMHNLAICVFLHTVKDSLPATLTQGSSVFDTLGTERLLLLPTFSSASLLFYSTHKAPYAPSTMLLASLSDCCLSVTYTMQVASPNTSTILTLPGQVHKTFLDVISHQLPEQAMFVLVQAAA</sequence>
<keyword evidence="5 8" id="KW-0472">Membrane</keyword>
<evidence type="ECO:0000256" key="1">
    <source>
        <dbReference type="ARBA" id="ARBA00004141"/>
    </source>
</evidence>
<feature type="transmembrane region" description="Helical" evidence="8">
    <location>
        <begin position="123"/>
        <end position="141"/>
    </location>
</feature>
<evidence type="ECO:0000256" key="7">
    <source>
        <dbReference type="ARBA" id="ARBA00045896"/>
    </source>
</evidence>
<evidence type="ECO:0000256" key="4">
    <source>
        <dbReference type="ARBA" id="ARBA00022989"/>
    </source>
</evidence>
<dbReference type="Pfam" id="PF04061">
    <property type="entry name" value="ORMDL"/>
    <property type="match status" value="1"/>
</dbReference>
<dbReference type="GO" id="GO:2000303">
    <property type="term" value="P:regulation of ceramide biosynthetic process"/>
    <property type="evidence" value="ECO:0007669"/>
    <property type="project" value="UniProtKB-ARBA"/>
</dbReference>
<comment type="function">
    <text evidence="7">Plays an essential role in the homeostatic regulation of sphingolipid de novo biosynthesis by modulating the activity of the serine palmitoyltransferase (SPT) in response to ceramide levels. When complexed to SPT, the binding of ceramides to its N-terminus stabilizes a conformation that block SPT substrate entry, hence preventing SPT catalytic activity. Through this mechanism, maintains ceramide levels at sufficient concentrations for the production of complex sphingolipids, but which prevents the accumulation of ceramides to levels that trigger apoptosis.</text>
</comment>
<reference evidence="9 10" key="1">
    <citation type="journal article" date="2023" name="bioRxiv">
        <title>Conserved and derived expression patterns and positive selection on dental genes reveal complex evolutionary context of ever-growing rodent molars.</title>
        <authorList>
            <person name="Calamari Z.T."/>
            <person name="Song A."/>
            <person name="Cohen E."/>
            <person name="Akter M."/>
            <person name="Roy R.D."/>
            <person name="Hallikas O."/>
            <person name="Christensen M.M."/>
            <person name="Li P."/>
            <person name="Marangoni P."/>
            <person name="Jernvall J."/>
            <person name="Klein O.D."/>
        </authorList>
    </citation>
    <scope>NUCLEOTIDE SEQUENCE [LARGE SCALE GENOMIC DNA]</scope>
    <source>
        <strain evidence="9">V071</strain>
    </source>
</reference>
<dbReference type="GO" id="GO:0006665">
    <property type="term" value="P:sphingolipid metabolic process"/>
    <property type="evidence" value="ECO:0007669"/>
    <property type="project" value="UniProtKB-ARBA"/>
</dbReference>
<evidence type="ECO:0000256" key="5">
    <source>
        <dbReference type="ARBA" id="ARBA00023136"/>
    </source>
</evidence>
<evidence type="ECO:0000313" key="9">
    <source>
        <dbReference type="EMBL" id="KAK7825866.1"/>
    </source>
</evidence>
<proteinExistence type="inferred from homology"/>
<dbReference type="InterPro" id="IPR007203">
    <property type="entry name" value="ORMDL"/>
</dbReference>
<name>A0AAW0JIE7_MYOGA</name>
<dbReference type="AlphaFoldDB" id="A0AAW0JIE7"/>
<comment type="subcellular location">
    <subcellularLocation>
        <location evidence="1">Membrane</location>
        <topology evidence="1">Multi-pass membrane protein</topology>
    </subcellularLocation>
</comment>
<keyword evidence="4 8" id="KW-1133">Transmembrane helix</keyword>
<gene>
    <name evidence="9" type="ORF">U0070_008622</name>
</gene>
<evidence type="ECO:0000256" key="3">
    <source>
        <dbReference type="ARBA" id="ARBA00022692"/>
    </source>
</evidence>
<keyword evidence="10" id="KW-1185">Reference proteome</keyword>
<keyword evidence="3 8" id="KW-0812">Transmembrane</keyword>
<evidence type="ECO:0000256" key="2">
    <source>
        <dbReference type="ARBA" id="ARBA00007649"/>
    </source>
</evidence>
<comment type="subunit">
    <text evidence="6">Ceramide-sensitive subunit of the serine palmitoyltransferase (SPT) complex, which is also composed of SPTLC1, SPTLC2/3 and SPTSSA/B.</text>
</comment>
<dbReference type="Proteomes" id="UP001488838">
    <property type="component" value="Unassembled WGS sequence"/>
</dbReference>
<evidence type="ECO:0000256" key="6">
    <source>
        <dbReference type="ARBA" id="ARBA00038646"/>
    </source>
</evidence>
<dbReference type="GO" id="GO:0005789">
    <property type="term" value="C:endoplasmic reticulum membrane"/>
    <property type="evidence" value="ECO:0007669"/>
    <property type="project" value="InterPro"/>
</dbReference>
<comment type="caution">
    <text evidence="9">The sequence shown here is derived from an EMBL/GenBank/DDBJ whole genome shotgun (WGS) entry which is preliminary data.</text>
</comment>
<accession>A0AAW0JIE7</accession>
<dbReference type="EMBL" id="JBBHLL010000037">
    <property type="protein sequence ID" value="KAK7825866.1"/>
    <property type="molecule type" value="Genomic_DNA"/>
</dbReference>
<evidence type="ECO:0000313" key="10">
    <source>
        <dbReference type="Proteomes" id="UP001488838"/>
    </source>
</evidence>